<sequence length="91" mass="10058">MPRLDRAANKGSLHHHRDTSLPEPSTQHVVFVPIPPPDRHPRAPPLFVAQAIASRRPSRTLPHFFLSSSLGMLKDPLHGQSTKTPSSGCRQ</sequence>
<reference evidence="2" key="1">
    <citation type="submission" date="2016-04" db="EMBL/GenBank/DDBJ databases">
        <authorList>
            <person name="Nguyen H.D."/>
            <person name="Samba Siva P."/>
            <person name="Cullis J."/>
            <person name="Levesque C.A."/>
            <person name="Hambleton S."/>
        </authorList>
    </citation>
    <scope>NUCLEOTIDE SEQUENCE</scope>
    <source>
        <strain evidence="2">DAOMC 236426</strain>
    </source>
</reference>
<dbReference type="EMBL" id="LWDE02000004">
    <property type="protein sequence ID" value="KAE8256098.1"/>
    <property type="molecule type" value="Genomic_DNA"/>
</dbReference>
<accession>A0A8X7T142</accession>
<reference evidence="2" key="2">
    <citation type="journal article" date="2019" name="IMA Fungus">
        <title>Genome sequencing and comparison of five Tilletia species to identify candidate genes for the detection of regulated species infecting wheat.</title>
        <authorList>
            <person name="Nguyen H.D.T."/>
            <person name="Sultana T."/>
            <person name="Kesanakurti P."/>
            <person name="Hambleton S."/>
        </authorList>
    </citation>
    <scope>NUCLEOTIDE SEQUENCE</scope>
    <source>
        <strain evidence="2">DAOMC 236426</strain>
    </source>
</reference>
<comment type="caution">
    <text evidence="2">The sequence shown here is derived from an EMBL/GenBank/DDBJ whole genome shotgun (WGS) entry which is preliminary data.</text>
</comment>
<proteinExistence type="predicted"/>
<feature type="region of interest" description="Disordered" evidence="1">
    <location>
        <begin position="72"/>
        <end position="91"/>
    </location>
</feature>
<evidence type="ECO:0000313" key="3">
    <source>
        <dbReference type="Proteomes" id="UP000077684"/>
    </source>
</evidence>
<protein>
    <submittedName>
        <fullName evidence="2">Uncharacterized protein</fullName>
    </submittedName>
</protein>
<name>A0A8X7T142_9BASI</name>
<dbReference type="Proteomes" id="UP000077684">
    <property type="component" value="Unassembled WGS sequence"/>
</dbReference>
<gene>
    <name evidence="2" type="ORF">A4X06_0g89</name>
</gene>
<feature type="compositionally biased region" description="Polar residues" evidence="1">
    <location>
        <begin position="79"/>
        <end position="91"/>
    </location>
</feature>
<evidence type="ECO:0000256" key="1">
    <source>
        <dbReference type="SAM" id="MobiDB-lite"/>
    </source>
</evidence>
<organism evidence="2 3">
    <name type="scientific">Tilletia controversa</name>
    <name type="common">dwarf bunt fungus</name>
    <dbReference type="NCBI Taxonomy" id="13291"/>
    <lineage>
        <taxon>Eukaryota</taxon>
        <taxon>Fungi</taxon>
        <taxon>Dikarya</taxon>
        <taxon>Basidiomycota</taxon>
        <taxon>Ustilaginomycotina</taxon>
        <taxon>Exobasidiomycetes</taxon>
        <taxon>Tilletiales</taxon>
        <taxon>Tilletiaceae</taxon>
        <taxon>Tilletia</taxon>
    </lineage>
</organism>
<dbReference type="AlphaFoldDB" id="A0A8X7T142"/>
<feature type="region of interest" description="Disordered" evidence="1">
    <location>
        <begin position="1"/>
        <end position="27"/>
    </location>
</feature>
<keyword evidence="3" id="KW-1185">Reference proteome</keyword>
<evidence type="ECO:0000313" key="2">
    <source>
        <dbReference type="EMBL" id="KAE8256098.1"/>
    </source>
</evidence>